<evidence type="ECO:0000313" key="1">
    <source>
        <dbReference type="EMBL" id="CAJ1087607.1"/>
    </source>
</evidence>
<keyword evidence="2" id="KW-1185">Reference proteome</keyword>
<organism evidence="1 2">
    <name type="scientific">Xyrichtys novacula</name>
    <name type="common">Pearly razorfish</name>
    <name type="synonym">Hemipteronotus novacula</name>
    <dbReference type="NCBI Taxonomy" id="13765"/>
    <lineage>
        <taxon>Eukaryota</taxon>
        <taxon>Metazoa</taxon>
        <taxon>Chordata</taxon>
        <taxon>Craniata</taxon>
        <taxon>Vertebrata</taxon>
        <taxon>Euteleostomi</taxon>
        <taxon>Actinopterygii</taxon>
        <taxon>Neopterygii</taxon>
        <taxon>Teleostei</taxon>
        <taxon>Neoteleostei</taxon>
        <taxon>Acanthomorphata</taxon>
        <taxon>Eupercaria</taxon>
        <taxon>Labriformes</taxon>
        <taxon>Labridae</taxon>
        <taxon>Xyrichtys</taxon>
    </lineage>
</organism>
<dbReference type="EMBL" id="OY660887">
    <property type="protein sequence ID" value="CAJ1087607.1"/>
    <property type="molecule type" value="Genomic_DNA"/>
</dbReference>
<dbReference type="Proteomes" id="UP001178508">
    <property type="component" value="Chromosome 24"/>
</dbReference>
<reference evidence="1" key="1">
    <citation type="submission" date="2023-08" db="EMBL/GenBank/DDBJ databases">
        <authorList>
            <person name="Alioto T."/>
            <person name="Alioto T."/>
            <person name="Gomez Garrido J."/>
        </authorList>
    </citation>
    <scope>NUCLEOTIDE SEQUENCE</scope>
</reference>
<evidence type="ECO:0000313" key="2">
    <source>
        <dbReference type="Proteomes" id="UP001178508"/>
    </source>
</evidence>
<dbReference type="AlphaFoldDB" id="A0AAV1HNE5"/>
<sequence>MVSWGGHVIKASVKKWVLRADLKPLRSVHSWMYLGREFQRVGMETLKARYPRVQCLVLVRGERRFASAERRGRFSEVRQVGGGQVMEGLKGEEEDLELNLVGNRKLVKLTEDGNDVVVWAGAGEKSSGGETVEEAIAVVQSGGDERVYYTQLNSTQLYL</sequence>
<proteinExistence type="predicted"/>
<gene>
    <name evidence="1" type="ORF">XNOV1_A002403</name>
</gene>
<accession>A0AAV1HNE5</accession>
<protein>
    <submittedName>
        <fullName evidence="1">Uncharacterized protein</fullName>
    </submittedName>
</protein>
<name>A0AAV1HNE5_XYRNO</name>